<accession>A0A0D8BG88</accession>
<feature type="transmembrane region" description="Helical" evidence="2">
    <location>
        <begin position="71"/>
        <end position="94"/>
    </location>
</feature>
<evidence type="ECO:0000256" key="2">
    <source>
        <dbReference type="SAM" id="Phobius"/>
    </source>
</evidence>
<sequence>MDRPWSEKWSRTGGYTVAYPDAGTAVATAADDESPDLPAQPSDSLDSPERVTATRRTRTTRRWRPGRRAGIVFIVLVALVAQFLVADRVAVAFAKREMASQIRSGALADLPCDTPPPTVSDVSIGGFPFLTQVLTGSFSDVGMTMTGLPTTGPRIERISAHVRGVHVPIFRLATGGDGTIRIDDMRAAVHMTYADLNAFLRTQPGRVHITPVDGGRRLEITATANLPLLGDQQVGGVTTFAVHDNKVTLVPSEISLSGLFNLTLPLGNLGSYVPQIPIPVGDLPFKLTVTNASTDATGLSLAATATNIEVSTADQKPCRPTGS</sequence>
<keyword evidence="2" id="KW-1133">Transmembrane helix</keyword>
<reference evidence="4" key="1">
    <citation type="submission" date="2015-02" db="EMBL/GenBank/DDBJ databases">
        <title>Draft Genome of Frankia sp. CpI1-S.</title>
        <authorList>
            <person name="Oshone R.T."/>
            <person name="Ngom M."/>
            <person name="Ghodhbane-Gtari F."/>
            <person name="Gtari M."/>
            <person name="Morris K."/>
            <person name="Thomas K."/>
            <person name="Sen A."/>
            <person name="Tisa L.S."/>
        </authorList>
    </citation>
    <scope>NUCLEOTIDE SEQUENCE [LARGE SCALE GENOMIC DNA]</scope>
    <source>
        <strain evidence="4">CpI1-S</strain>
    </source>
</reference>
<reference evidence="3 4" key="2">
    <citation type="journal article" date="2016" name="Genome Announc.">
        <title>Permanent Draft Genome Sequences for Two Variants of Frankia sp. Strain CpI1, the First Frankia Strain Isolated from Root Nodules of Comptonia peregrina.</title>
        <authorList>
            <person name="Oshone R."/>
            <person name="Hurst S.G.IV."/>
            <person name="Abebe-Akele F."/>
            <person name="Simpson S."/>
            <person name="Morris K."/>
            <person name="Thomas W.K."/>
            <person name="Tisa L.S."/>
        </authorList>
    </citation>
    <scope>NUCLEOTIDE SEQUENCE [LARGE SCALE GENOMIC DNA]</scope>
    <source>
        <strain evidence="4">CpI1-S</strain>
    </source>
</reference>
<evidence type="ECO:0000313" key="4">
    <source>
        <dbReference type="Proteomes" id="UP000032545"/>
    </source>
</evidence>
<comment type="caution">
    <text evidence="3">The sequence shown here is derived from an EMBL/GenBank/DDBJ whole genome shotgun (WGS) entry which is preliminary data.</text>
</comment>
<dbReference type="AlphaFoldDB" id="A0A0D8BG88"/>
<dbReference type="PATRIC" id="fig|1502723.3.peg.2740"/>
<evidence type="ECO:0000313" key="3">
    <source>
        <dbReference type="EMBL" id="KJE22442.1"/>
    </source>
</evidence>
<protein>
    <recommendedName>
        <fullName evidence="5">DUF2993 family protein</fullName>
    </recommendedName>
</protein>
<evidence type="ECO:0000256" key="1">
    <source>
        <dbReference type="SAM" id="MobiDB-lite"/>
    </source>
</evidence>
<feature type="region of interest" description="Disordered" evidence="1">
    <location>
        <begin position="27"/>
        <end position="59"/>
    </location>
</feature>
<organism evidence="3 4">
    <name type="scientific">Frankia torreyi</name>
    <dbReference type="NCBI Taxonomy" id="1856"/>
    <lineage>
        <taxon>Bacteria</taxon>
        <taxon>Bacillati</taxon>
        <taxon>Actinomycetota</taxon>
        <taxon>Actinomycetes</taxon>
        <taxon>Frankiales</taxon>
        <taxon>Frankiaceae</taxon>
        <taxon>Frankia</taxon>
    </lineage>
</organism>
<proteinExistence type="predicted"/>
<name>A0A0D8BG88_9ACTN</name>
<keyword evidence="4" id="KW-1185">Reference proteome</keyword>
<dbReference type="Pfam" id="PF11209">
    <property type="entry name" value="LmeA"/>
    <property type="match status" value="1"/>
</dbReference>
<gene>
    <name evidence="3" type="ORF">FF36_03314</name>
</gene>
<dbReference type="InterPro" id="IPR021373">
    <property type="entry name" value="DUF2993"/>
</dbReference>
<dbReference type="Proteomes" id="UP000032545">
    <property type="component" value="Unassembled WGS sequence"/>
</dbReference>
<dbReference type="RefSeq" id="WP_242422548.1">
    <property type="nucleotide sequence ID" value="NZ_JYFN01000024.1"/>
</dbReference>
<keyword evidence="2" id="KW-0812">Transmembrane</keyword>
<evidence type="ECO:0008006" key="5">
    <source>
        <dbReference type="Google" id="ProtNLM"/>
    </source>
</evidence>
<keyword evidence="2" id="KW-0472">Membrane</keyword>
<dbReference type="EMBL" id="JYFN01000024">
    <property type="protein sequence ID" value="KJE22442.1"/>
    <property type="molecule type" value="Genomic_DNA"/>
</dbReference>